<protein>
    <recommendedName>
        <fullName evidence="3">Yeast cell wall synthesis Kre9/Knh1-like N-terminal domain-containing protein</fullName>
    </recommendedName>
</protein>
<dbReference type="EMBL" id="VGIY01000144">
    <property type="protein sequence ID" value="MBM3317563.1"/>
    <property type="molecule type" value="Genomic_DNA"/>
</dbReference>
<evidence type="ECO:0000256" key="1">
    <source>
        <dbReference type="ARBA" id="ARBA00022729"/>
    </source>
</evidence>
<name>A0A937XCS8_UNCEI</name>
<sequence>MKRLAGVLGVLAAAAVGLALVNCGDDSAQPRCRVCVLAPNGGEHWRPGEIREIRWCADGPCGSGVRIELLQHGEPCRLIAAGAPDTGIYSWEVTSCGGDSTGYRIRISGAGTGQGDESDAPFVIAAPAEPPACAPVVTHPAGGERFVAGEHLTIAWEATPACCDSVRLELWHDGAPCRVLLTGGPRAGTLEWTVDPCAEDSAGYALRVVELCTGAHGASGPFTIHPPVAPPEECALSLLAPNGGEVFLVGESVPLTWTWSGPCAGDLRVELLREGEVCVLIAAGAPLELPLAWAAAQCGGESEGYTIRITDPPTGAVDESDAPFSVLVPCTIQLLSPNGGETWIAGQPGEIAWQSSGACGGEVDLRLLRDGEPCAELVARVPDTGSYTWPAAEQCDGIAEGYRVEVSIAGPGGAASDRSDGDFRILDAAIAPDCVLAYLGPSAAASYCPGEPVAIAWSHNGECSPTVKIELLHEGAVCATIAEATENDGSYAWPATACAGAIDGYLIRISDPGRQKSVQGSVPFSILPDCALTLTGPLGGGFCDGDEVGISWISGSCCGPEVKIELLQDGVPCETIAAATPNDGAFTWTARPCAEATGNHTIRLTDLSTGTSAVTGAAFDLFPACALTVSEPLAGAAFCAGEAIMVRWASSACCGPVVKIELLREGRPIAILAETTENDGAFSWPADPFGAETGGFSLRVSDPAGGAGAVSDGVFDILPACALAWLAPDAPRDYCPGEAIEIAWGRSACCGPEVAIELLREGQVVGTIAAATANDGAFSWPAAQVEGEADGYTIRVTDLAGGSAAETPAPLRILPGCALTLLSPNDGADLCSGETIEIAWHASACCDGPSVRIELLRDGVACETIAQETANGGSFAWTVQPCAGTGGGYSIRVTEIAGGAVAESEATFAILPGCTLELDAPPAGTVFCAGEEVALAWSRGDCCGEFVRIDLLDGGGVCRTIAASTANDGGFAWIAEPCGEASGEYTLRVADLSTGAATETGGTITIHPACVNRITYPVHGDLVCKGDNALITWEPGPCCGPSVRIQLYHYDTLAATIAASTPNDGEHLWPNAQPYSGLPNGYAIVITDAATGRVTRGAGEFSVGTGQILLAAPRGGDAYCEGTSLPISWRRSPCGGPTVRIELLRDGEVCRVIAAATANDGSFVWNTLRCGAFTDSYRIRVTDNESGRSGSSPADFEILPPCALLVSSPPAGAAYCAGETMPIAWDASSDCCGPLVRIELLLDGRVCAVIAEATDNDGEHAWTAEPGDGPGPYEVRIVDLDSGVSSLGPGSFSLHPACALGVQVPAGGEAYCDGEPLTIVWSSSFCCGPLVDITLHQDGTPVALIAEGAPNSGIYDWIATQWLDQAEGYAVRIDDPQTGLHAESGGAFRIDPACRLDVLYPDGGEVLCAGDVVDLAWETGPCCADRVKIELLNGGLVCRTIAASAENTGGYTWTVEACDPLLGQIAPTDYRVRVTELGGELISQSDGRFTIGGECALRIVGPNGGEQFCRQTDMPIRWNPSTCCGEMVKIELLRLGRVVETIAAATENDGHFVYSIPSCEESITWGAGDPCPPPDGYRIRITDLEGDAVDVSDQPFEILTPCALAVALPAGGASYCVGDLVEIQWTDTSCCGKRVRIELLREGRPCRTIVEETVNDGHFAWTAEQCDGQAEGYAVRVVDLASGTAAESSALVIDACPPAVAD</sequence>
<comment type="caution">
    <text evidence="4">The sequence shown here is derived from an EMBL/GenBank/DDBJ whole genome shotgun (WGS) entry which is preliminary data.</text>
</comment>
<evidence type="ECO:0000259" key="3">
    <source>
        <dbReference type="Pfam" id="PF10342"/>
    </source>
</evidence>
<accession>A0A937XCS8</accession>
<feature type="domain" description="Yeast cell wall synthesis Kre9/Knh1-like N-terminal" evidence="3">
    <location>
        <begin position="441"/>
        <end position="526"/>
    </location>
</feature>
<dbReference type="Pfam" id="PF10342">
    <property type="entry name" value="Kre9_KNH"/>
    <property type="match status" value="1"/>
</dbReference>
<keyword evidence="1 2" id="KW-0732">Signal</keyword>
<evidence type="ECO:0000256" key="2">
    <source>
        <dbReference type="SAM" id="SignalP"/>
    </source>
</evidence>
<organism evidence="4 5">
    <name type="scientific">Eiseniibacteriota bacterium</name>
    <dbReference type="NCBI Taxonomy" id="2212470"/>
    <lineage>
        <taxon>Bacteria</taxon>
        <taxon>Candidatus Eiseniibacteriota</taxon>
    </lineage>
</organism>
<proteinExistence type="predicted"/>
<gene>
    <name evidence="4" type="ORF">FJY75_06885</name>
</gene>
<evidence type="ECO:0000313" key="4">
    <source>
        <dbReference type="EMBL" id="MBM3317563.1"/>
    </source>
</evidence>
<dbReference type="Proteomes" id="UP000748308">
    <property type="component" value="Unassembled WGS sequence"/>
</dbReference>
<evidence type="ECO:0000313" key="5">
    <source>
        <dbReference type="Proteomes" id="UP000748308"/>
    </source>
</evidence>
<feature type="chain" id="PRO_5037841889" description="Yeast cell wall synthesis Kre9/Knh1-like N-terminal domain-containing protein" evidence="2">
    <location>
        <begin position="20"/>
        <end position="1702"/>
    </location>
</feature>
<reference evidence="4" key="1">
    <citation type="submission" date="2019-03" db="EMBL/GenBank/DDBJ databases">
        <title>Lake Tanganyika Metagenome-Assembled Genomes (MAGs).</title>
        <authorList>
            <person name="Tran P."/>
        </authorList>
    </citation>
    <scope>NUCLEOTIDE SEQUENCE</scope>
    <source>
        <strain evidence="4">M_DeepCast_400m_m2_100</strain>
    </source>
</reference>
<feature type="signal peptide" evidence="2">
    <location>
        <begin position="1"/>
        <end position="19"/>
    </location>
</feature>
<dbReference type="InterPro" id="IPR018466">
    <property type="entry name" value="Kre9/Knh1-like_N"/>
</dbReference>